<organism evidence="2">
    <name type="scientific">bioreactor metagenome</name>
    <dbReference type="NCBI Taxonomy" id="1076179"/>
    <lineage>
        <taxon>unclassified sequences</taxon>
        <taxon>metagenomes</taxon>
        <taxon>ecological metagenomes</taxon>
    </lineage>
</organism>
<dbReference type="SUPFAM" id="SSF52518">
    <property type="entry name" value="Thiamin diphosphate-binding fold (THDP-binding)"/>
    <property type="match status" value="1"/>
</dbReference>
<dbReference type="InterPro" id="IPR029061">
    <property type="entry name" value="THDP-binding"/>
</dbReference>
<dbReference type="GO" id="GO:0006979">
    <property type="term" value="P:response to oxidative stress"/>
    <property type="evidence" value="ECO:0007669"/>
    <property type="project" value="TreeGrafter"/>
</dbReference>
<dbReference type="PANTHER" id="PTHR32154:SF0">
    <property type="entry name" value="PYRUVATE-FLAVODOXIN OXIDOREDUCTASE-RELATED"/>
    <property type="match status" value="1"/>
</dbReference>
<keyword evidence="2" id="KW-0560">Oxidoreductase</keyword>
<accession>A0A645BF25</accession>
<dbReference type="PANTHER" id="PTHR32154">
    <property type="entry name" value="PYRUVATE-FLAVODOXIN OXIDOREDUCTASE-RELATED"/>
    <property type="match status" value="1"/>
</dbReference>
<dbReference type="EMBL" id="VSSQ01019308">
    <property type="protein sequence ID" value="MPM63261.1"/>
    <property type="molecule type" value="Genomic_DNA"/>
</dbReference>
<dbReference type="FunFam" id="3.40.50.970:FF:000041">
    <property type="entry name" value="Pyruvate:ferredoxin (Flavodoxin) oxidoreductase"/>
    <property type="match status" value="1"/>
</dbReference>
<keyword evidence="2" id="KW-0670">Pyruvate</keyword>
<gene>
    <name evidence="2" type="primary">por_32</name>
    <name evidence="2" type="ORF">SDC9_110141</name>
</gene>
<evidence type="ECO:0000313" key="2">
    <source>
        <dbReference type="EMBL" id="MPM63261.1"/>
    </source>
</evidence>
<dbReference type="CDD" id="cd03377">
    <property type="entry name" value="TPP_PFOR_PNO"/>
    <property type="match status" value="1"/>
</dbReference>
<sequence length="428" mass="46831">MGCGSCANICLAKDSALTMVPFETQVSEGENWTFGVEQTPVKKDAFSAKNVKSSQFSKPYFEFSAACAGCAETPYIKLVTQLFGDRMYIANASGCSSAYGGPLPATPYCKDERGFGPSWEQSLFEDNAEFGFGFLNAHEVINKEVLLRIQALLDAGVAKEACETYLRDKDESEKTRAASDQLIAALEKVNTPDQEAAKAAKFVLDNKEFLTKKSVWCFGGDGWAYDIGFGGVDHVLAQNRDINILVMDTEVYSNTGGQSSKATPTAAIAKFAAGGKEVRKKDLGSILMSYGYIYVAQVSMGADPAQTLRAIREAEAYPGPSIVIAYCPCLEHGIKGGMGNSQLEQKRAVECGYWHLYHFDPRLKAEGKNPFVLESKDPTGDLSAYLKSERRYAALADSFPERAEQLYAKTIRDAADRLEGYKRRAEND</sequence>
<evidence type="ECO:0000259" key="1">
    <source>
        <dbReference type="Pfam" id="PF02775"/>
    </source>
</evidence>
<feature type="domain" description="Thiamine pyrophosphate enzyme TPP-binding" evidence="1">
    <location>
        <begin position="211"/>
        <end position="324"/>
    </location>
</feature>
<dbReference type="EC" id="1.2.7.1" evidence="2"/>
<dbReference type="GO" id="GO:0019164">
    <property type="term" value="F:pyruvate synthase activity"/>
    <property type="evidence" value="ECO:0007669"/>
    <property type="project" value="UniProtKB-EC"/>
</dbReference>
<proteinExistence type="predicted"/>
<dbReference type="Pfam" id="PF02775">
    <property type="entry name" value="TPP_enzyme_C"/>
    <property type="match status" value="1"/>
</dbReference>
<dbReference type="Gene3D" id="3.40.50.970">
    <property type="match status" value="1"/>
</dbReference>
<dbReference type="InterPro" id="IPR050722">
    <property type="entry name" value="Pyruvate:ferred/Flavod_OxRd"/>
</dbReference>
<comment type="caution">
    <text evidence="2">The sequence shown here is derived from an EMBL/GenBank/DDBJ whole genome shotgun (WGS) entry which is preliminary data.</text>
</comment>
<protein>
    <submittedName>
        <fullName evidence="2">Pyruvate synthase</fullName>
        <ecNumber evidence="2">1.2.7.1</ecNumber>
    </submittedName>
</protein>
<dbReference type="InterPro" id="IPR011766">
    <property type="entry name" value="TPP_enzyme_TPP-bd"/>
</dbReference>
<reference evidence="2" key="1">
    <citation type="submission" date="2019-08" db="EMBL/GenBank/DDBJ databases">
        <authorList>
            <person name="Kucharzyk K."/>
            <person name="Murdoch R.W."/>
            <person name="Higgins S."/>
            <person name="Loffler F."/>
        </authorList>
    </citation>
    <scope>NUCLEOTIDE SEQUENCE</scope>
</reference>
<name>A0A645BF25_9ZZZZ</name>
<dbReference type="AlphaFoldDB" id="A0A645BF25"/>
<dbReference type="GO" id="GO:0030976">
    <property type="term" value="F:thiamine pyrophosphate binding"/>
    <property type="evidence" value="ECO:0007669"/>
    <property type="project" value="InterPro"/>
</dbReference>